<feature type="transmembrane region" description="Helical" evidence="6">
    <location>
        <begin position="314"/>
        <end position="333"/>
    </location>
</feature>
<feature type="transmembrane region" description="Helical" evidence="6">
    <location>
        <begin position="216"/>
        <end position="236"/>
    </location>
</feature>
<dbReference type="GO" id="GO:0005886">
    <property type="term" value="C:plasma membrane"/>
    <property type="evidence" value="ECO:0007669"/>
    <property type="project" value="TreeGrafter"/>
</dbReference>
<feature type="transmembrane region" description="Helical" evidence="6">
    <location>
        <begin position="118"/>
        <end position="143"/>
    </location>
</feature>
<keyword evidence="9" id="KW-1185">Reference proteome</keyword>
<feature type="transmembrane region" description="Helical" evidence="6">
    <location>
        <begin position="271"/>
        <end position="294"/>
    </location>
</feature>
<evidence type="ECO:0000256" key="3">
    <source>
        <dbReference type="ARBA" id="ARBA00022692"/>
    </source>
</evidence>
<sequence length="631" mass="68119">MIRALSSSIDAQKERTRLSYRSFHRSAEPSEPCCVVPMLSRALKSNATSIYLLDILLADDAQMSTISSEKSETKEVAHINDLSRDQNPASSSHGSLELEQLHAEGDGEEPVYATGLRLVMIMTTINLSSLIASLDLGIVATAIPKITQEFHGLNYIEWYSSACFLTVGVTSAMWGKMYKYLPAQWTYMSALGIYLVGSIVAASAPNSIALIVGRAIQGWGCAGCLSGSVLIINYTAAPSKRPLLIGMWIGVFMCATILGPVLGGVFTTEITWRWCFWINLPVGGLAIALQLIFLRIPKHIKTPQASWKEILLNLDFPGAGILLASLVCFILALEWGGVTKPWSSGSVIATLALWIVLTIAFFVVEYVQGERAGMPFRLLKQRMIWANALYAYITNLANFQVLFYLPYYFQSVKGKTAIISGVYTLPFLALYAVGAMASGALLGKTRMMHPFMAMSGLLAVVGAALFYSMDVNTSQAWYIGAQIPFGLGIGLANQVPVTVVQAFTDPADVAIATAIIFTFQTSTGAYFTTAAQSIFENLLLQSLTKNAPDVDIATVLAAGASALDKKFSGAQLSQVIHAYTQGIQGVFAFSIAGAALTVFLTFLVPFKRLPIFADKATQEAGPSEKESVVEV</sequence>
<dbReference type="CDD" id="cd17502">
    <property type="entry name" value="MFS_Azr1_MDR_like"/>
    <property type="match status" value="1"/>
</dbReference>
<dbReference type="Gene3D" id="1.20.1720.10">
    <property type="entry name" value="Multidrug resistance protein D"/>
    <property type="match status" value="1"/>
</dbReference>
<feature type="transmembrane region" description="Helical" evidence="6">
    <location>
        <begin position="345"/>
        <end position="367"/>
    </location>
</feature>
<feature type="transmembrane region" description="Helical" evidence="6">
    <location>
        <begin position="450"/>
        <end position="469"/>
    </location>
</feature>
<feature type="transmembrane region" description="Helical" evidence="6">
    <location>
        <begin position="243"/>
        <end position="265"/>
    </location>
</feature>
<organism evidence="8 9">
    <name type="scientific">Neohortaea acidophila</name>
    <dbReference type="NCBI Taxonomy" id="245834"/>
    <lineage>
        <taxon>Eukaryota</taxon>
        <taxon>Fungi</taxon>
        <taxon>Dikarya</taxon>
        <taxon>Ascomycota</taxon>
        <taxon>Pezizomycotina</taxon>
        <taxon>Dothideomycetes</taxon>
        <taxon>Dothideomycetidae</taxon>
        <taxon>Mycosphaerellales</taxon>
        <taxon>Teratosphaeriaceae</taxon>
        <taxon>Neohortaea</taxon>
    </lineage>
</organism>
<evidence type="ECO:0000313" key="9">
    <source>
        <dbReference type="Proteomes" id="UP000799767"/>
    </source>
</evidence>
<dbReference type="SUPFAM" id="SSF103473">
    <property type="entry name" value="MFS general substrate transporter"/>
    <property type="match status" value="1"/>
</dbReference>
<evidence type="ECO:0000256" key="4">
    <source>
        <dbReference type="ARBA" id="ARBA00022989"/>
    </source>
</evidence>
<name>A0A6A6PST7_9PEZI</name>
<dbReference type="InterPro" id="IPR036259">
    <property type="entry name" value="MFS_trans_sf"/>
</dbReference>
<evidence type="ECO:0000256" key="1">
    <source>
        <dbReference type="ARBA" id="ARBA00004141"/>
    </source>
</evidence>
<evidence type="ECO:0000259" key="7">
    <source>
        <dbReference type="PROSITE" id="PS50850"/>
    </source>
</evidence>
<gene>
    <name evidence="8" type="ORF">BDY17DRAFT_298724</name>
</gene>
<feature type="domain" description="Major facilitator superfamily (MFS) profile" evidence="7">
    <location>
        <begin position="121"/>
        <end position="608"/>
    </location>
</feature>
<keyword evidence="3 6" id="KW-0812">Transmembrane</keyword>
<dbReference type="AlphaFoldDB" id="A0A6A6PST7"/>
<dbReference type="InterPro" id="IPR011701">
    <property type="entry name" value="MFS"/>
</dbReference>
<evidence type="ECO:0000256" key="2">
    <source>
        <dbReference type="ARBA" id="ARBA00022448"/>
    </source>
</evidence>
<evidence type="ECO:0000256" key="5">
    <source>
        <dbReference type="ARBA" id="ARBA00023136"/>
    </source>
</evidence>
<dbReference type="Pfam" id="PF07690">
    <property type="entry name" value="MFS_1"/>
    <property type="match status" value="1"/>
</dbReference>
<feature type="transmembrane region" description="Helical" evidence="6">
    <location>
        <begin position="186"/>
        <end position="204"/>
    </location>
</feature>
<keyword evidence="2" id="KW-0813">Transport</keyword>
<evidence type="ECO:0000256" key="6">
    <source>
        <dbReference type="SAM" id="Phobius"/>
    </source>
</evidence>
<dbReference type="Gene3D" id="1.20.1250.20">
    <property type="entry name" value="MFS general substrate transporter like domains"/>
    <property type="match status" value="1"/>
</dbReference>
<evidence type="ECO:0000313" key="8">
    <source>
        <dbReference type="EMBL" id="KAF2482553.1"/>
    </source>
</evidence>
<feature type="transmembrane region" description="Helical" evidence="6">
    <location>
        <begin position="421"/>
        <end position="443"/>
    </location>
</feature>
<protein>
    <submittedName>
        <fullName evidence="8">Permease of the major facilitator superfamily</fullName>
    </submittedName>
</protein>
<feature type="transmembrane region" description="Helical" evidence="6">
    <location>
        <begin position="586"/>
        <end position="606"/>
    </location>
</feature>
<dbReference type="OrthoDB" id="10021397at2759"/>
<dbReference type="GO" id="GO:0022857">
    <property type="term" value="F:transmembrane transporter activity"/>
    <property type="evidence" value="ECO:0007669"/>
    <property type="project" value="InterPro"/>
</dbReference>
<dbReference type="PROSITE" id="PS50850">
    <property type="entry name" value="MFS"/>
    <property type="match status" value="1"/>
</dbReference>
<dbReference type="PANTHER" id="PTHR23501">
    <property type="entry name" value="MAJOR FACILITATOR SUPERFAMILY"/>
    <property type="match status" value="1"/>
</dbReference>
<feature type="transmembrane region" description="Helical" evidence="6">
    <location>
        <begin position="155"/>
        <end position="174"/>
    </location>
</feature>
<dbReference type="PANTHER" id="PTHR23501:SF177">
    <property type="entry name" value="MAJOR FACILITATOR SUPERFAMILY (MFS) PROFILE DOMAIN-CONTAINING PROTEIN-RELATED"/>
    <property type="match status" value="1"/>
</dbReference>
<proteinExistence type="predicted"/>
<dbReference type="Proteomes" id="UP000799767">
    <property type="component" value="Unassembled WGS sequence"/>
</dbReference>
<keyword evidence="4 6" id="KW-1133">Transmembrane helix</keyword>
<accession>A0A6A6PST7</accession>
<reference evidence="8" key="1">
    <citation type="journal article" date="2020" name="Stud. Mycol.">
        <title>101 Dothideomycetes genomes: a test case for predicting lifestyles and emergence of pathogens.</title>
        <authorList>
            <person name="Haridas S."/>
            <person name="Albert R."/>
            <person name="Binder M."/>
            <person name="Bloem J."/>
            <person name="Labutti K."/>
            <person name="Salamov A."/>
            <person name="Andreopoulos B."/>
            <person name="Baker S."/>
            <person name="Barry K."/>
            <person name="Bills G."/>
            <person name="Bluhm B."/>
            <person name="Cannon C."/>
            <person name="Castanera R."/>
            <person name="Culley D."/>
            <person name="Daum C."/>
            <person name="Ezra D."/>
            <person name="Gonzalez J."/>
            <person name="Henrissat B."/>
            <person name="Kuo A."/>
            <person name="Liang C."/>
            <person name="Lipzen A."/>
            <person name="Lutzoni F."/>
            <person name="Magnuson J."/>
            <person name="Mondo S."/>
            <person name="Nolan M."/>
            <person name="Ohm R."/>
            <person name="Pangilinan J."/>
            <person name="Park H.-J."/>
            <person name="Ramirez L."/>
            <person name="Alfaro M."/>
            <person name="Sun H."/>
            <person name="Tritt A."/>
            <person name="Yoshinaga Y."/>
            <person name="Zwiers L.-H."/>
            <person name="Turgeon B."/>
            <person name="Goodwin S."/>
            <person name="Spatafora J."/>
            <person name="Crous P."/>
            <person name="Grigoriev I."/>
        </authorList>
    </citation>
    <scope>NUCLEOTIDE SEQUENCE</scope>
    <source>
        <strain evidence="8">CBS 113389</strain>
    </source>
</reference>
<dbReference type="GeneID" id="54474793"/>
<keyword evidence="5 6" id="KW-0472">Membrane</keyword>
<dbReference type="EMBL" id="MU001636">
    <property type="protein sequence ID" value="KAF2482553.1"/>
    <property type="molecule type" value="Genomic_DNA"/>
</dbReference>
<dbReference type="InterPro" id="IPR020846">
    <property type="entry name" value="MFS_dom"/>
</dbReference>
<feature type="transmembrane region" description="Helical" evidence="6">
    <location>
        <begin position="388"/>
        <end position="409"/>
    </location>
</feature>
<comment type="subcellular location">
    <subcellularLocation>
        <location evidence="1">Membrane</location>
        <topology evidence="1">Multi-pass membrane protein</topology>
    </subcellularLocation>
</comment>
<dbReference type="RefSeq" id="XP_033589123.1">
    <property type="nucleotide sequence ID" value="XM_033733791.1"/>
</dbReference>